<comment type="caution">
    <text evidence="3">The sequence shown here is derived from an EMBL/GenBank/DDBJ whole genome shotgun (WGS) entry which is preliminary data.</text>
</comment>
<gene>
    <name evidence="3" type="ORF">E0L32_002267</name>
</gene>
<dbReference type="SUPFAM" id="SSF56801">
    <property type="entry name" value="Acetyl-CoA synthetase-like"/>
    <property type="match status" value="1"/>
</dbReference>
<dbReference type="InterPro" id="IPR005914">
    <property type="entry name" value="Acac_CoA_synth"/>
</dbReference>
<dbReference type="Gene3D" id="3.40.50.12780">
    <property type="entry name" value="N-terminal domain of ligase-like"/>
    <property type="match status" value="1"/>
</dbReference>
<dbReference type="InterPro" id="IPR020845">
    <property type="entry name" value="AMP-binding_CS"/>
</dbReference>
<accession>A0A507APL0</accession>
<organism evidence="3 4">
    <name type="scientific">Thyridium curvatum</name>
    <dbReference type="NCBI Taxonomy" id="1093900"/>
    <lineage>
        <taxon>Eukaryota</taxon>
        <taxon>Fungi</taxon>
        <taxon>Dikarya</taxon>
        <taxon>Ascomycota</taxon>
        <taxon>Pezizomycotina</taxon>
        <taxon>Sordariomycetes</taxon>
        <taxon>Sordariomycetidae</taxon>
        <taxon>Thyridiales</taxon>
        <taxon>Thyridiaceae</taxon>
        <taxon>Thyridium</taxon>
    </lineage>
</organism>
<keyword evidence="4" id="KW-1185">Reference proteome</keyword>
<dbReference type="InterPro" id="IPR045851">
    <property type="entry name" value="AMP-bd_C_sf"/>
</dbReference>
<evidence type="ECO:0000259" key="2">
    <source>
        <dbReference type="Pfam" id="PF00501"/>
    </source>
</evidence>
<keyword evidence="1" id="KW-1133">Transmembrane helix</keyword>
<dbReference type="InParanoid" id="A0A507APL0"/>
<feature type="domain" description="AMP-dependent synthetase/ligase" evidence="2">
    <location>
        <begin position="111"/>
        <end position="488"/>
    </location>
</feature>
<dbReference type="NCBIfam" id="NF002937">
    <property type="entry name" value="PRK03584.1"/>
    <property type="match status" value="1"/>
</dbReference>
<dbReference type="GO" id="GO:0030729">
    <property type="term" value="F:acetoacetate-CoA ligase activity"/>
    <property type="evidence" value="ECO:0007669"/>
    <property type="project" value="InterPro"/>
</dbReference>
<reference evidence="3 4" key="1">
    <citation type="submission" date="2019-06" db="EMBL/GenBank/DDBJ databases">
        <title>Draft genome sequence of the filamentous fungus Phialemoniopsis curvata isolated from diesel fuel.</title>
        <authorList>
            <person name="Varaljay V.A."/>
            <person name="Lyon W.J."/>
            <person name="Crouch A.L."/>
            <person name="Drake C.E."/>
            <person name="Hollomon J.M."/>
            <person name="Nadeau L.J."/>
            <person name="Nunn H.S."/>
            <person name="Stevenson B.S."/>
            <person name="Bojanowski C.L."/>
            <person name="Crookes-Goodson W.J."/>
        </authorList>
    </citation>
    <scope>NUCLEOTIDE SEQUENCE [LARGE SCALE GENOMIC DNA]</scope>
    <source>
        <strain evidence="3 4">D216</strain>
    </source>
</reference>
<dbReference type="RefSeq" id="XP_030988482.1">
    <property type="nucleotide sequence ID" value="XM_031136437.1"/>
</dbReference>
<dbReference type="InterPro" id="IPR042099">
    <property type="entry name" value="ANL_N_sf"/>
</dbReference>
<evidence type="ECO:0000313" key="3">
    <source>
        <dbReference type="EMBL" id="TPX06771.1"/>
    </source>
</evidence>
<dbReference type="InterPro" id="IPR000873">
    <property type="entry name" value="AMP-dep_synth/lig_dom"/>
</dbReference>
<keyword evidence="1" id="KW-0472">Membrane</keyword>
<name>A0A507APL0_9PEZI</name>
<dbReference type="AlphaFoldDB" id="A0A507APL0"/>
<dbReference type="NCBIfam" id="TIGR01217">
    <property type="entry name" value="ac_ac_CoA_syn"/>
    <property type="match status" value="1"/>
</dbReference>
<dbReference type="OrthoDB" id="10253869at2759"/>
<keyword evidence="1" id="KW-0812">Transmembrane</keyword>
<dbReference type="Pfam" id="PF00501">
    <property type="entry name" value="AMP-binding"/>
    <property type="match status" value="1"/>
</dbReference>
<evidence type="ECO:0000313" key="4">
    <source>
        <dbReference type="Proteomes" id="UP000319257"/>
    </source>
</evidence>
<protein>
    <recommendedName>
        <fullName evidence="2">AMP-dependent synthetase/ligase domain-containing protein</fullName>
    </recommendedName>
</protein>
<dbReference type="Proteomes" id="UP000319257">
    <property type="component" value="Unassembled WGS sequence"/>
</dbReference>
<dbReference type="GO" id="GO:0006629">
    <property type="term" value="P:lipid metabolic process"/>
    <property type="evidence" value="ECO:0007669"/>
    <property type="project" value="InterPro"/>
</dbReference>
<evidence type="ECO:0000256" key="1">
    <source>
        <dbReference type="SAM" id="Phobius"/>
    </source>
</evidence>
<proteinExistence type="predicted"/>
<feature type="transmembrane region" description="Helical" evidence="1">
    <location>
        <begin position="153"/>
        <end position="177"/>
    </location>
</feature>
<dbReference type="PANTHER" id="PTHR42921">
    <property type="entry name" value="ACETOACETYL-COA SYNTHETASE"/>
    <property type="match status" value="1"/>
</dbReference>
<dbReference type="Gene3D" id="3.30.300.30">
    <property type="match status" value="1"/>
</dbReference>
<sequence>MSEANNPIVWEPSVYDLTRSPLAKFRNRINKKYKLFLNSYADLHDWSVNPATAGDFWMELFDALDMRATKQPSRAFANEIDRKMFPSPVFFPDARMNFAGSILQNRERSEVALYDVAEGSLDPTVVTWGELSDRVQALASAMRAHGVKKGDRVAAVISTSGLAIALCLATLSIGAIWSSVSPDFGQKAILDRVLQIDPKLVFASSSVQYNGKVRDLSGNIRSWAKQVSAGSSLQKIVLTSRIQKLEAEFAKVTDLKRFIGSAKPQPLEFEQLPFAHPAFVFYSSGTTGAPKCILHSAGGAMLQIKKDYIMQIGVVEGDILFQYTTTAWIMWAFLLTAMSTGAKIVVLDGSPLYPDITYIPRLLAKLKVSVFGTSAKYLTDLMDNNVKPASQFDLSALRKVTSTGSVLPSDVAQWFYNTGFPRKVQLISGSGGTDCACSFVTGNSFTPVHADEISGKSLGMAVDVFDPMSEKGTPVKDDSPGELVCKQPFPSQPLSFWGENGDEKYKAAYFSVFPGIWVQGDLIRINPKTNGIQMLGRSDGVLNPSGVRFGSAEIYNVIRAFPEVEDSVCVGQRRPQDHDESVVLFLKLKPSMPRTQAFKEKIKQQIGDSLSRRHIPKYVFYVDHIPYSNVGKKLEITVKNIICGRKFEPSVVANPESLPLYQKYYRIEEASEAEDGKFQARL</sequence>
<dbReference type="PROSITE" id="PS00455">
    <property type="entry name" value="AMP_BINDING"/>
    <property type="match status" value="1"/>
</dbReference>
<dbReference type="STRING" id="1093900.A0A507APL0"/>
<dbReference type="PANTHER" id="PTHR42921:SF4">
    <property type="entry name" value="ACETOACETYL-COA SYNTHASE (AFU_ORTHOLOGUE AFUA_8G04770)"/>
    <property type="match status" value="1"/>
</dbReference>
<dbReference type="GeneID" id="41969714"/>
<dbReference type="EMBL" id="SKBQ01000009">
    <property type="protein sequence ID" value="TPX06771.1"/>
    <property type="molecule type" value="Genomic_DNA"/>
</dbReference>